<name>A0A9W6TPJ4_9STRA</name>
<dbReference type="InterPro" id="IPR029044">
    <property type="entry name" value="Nucleotide-diphossugar_trans"/>
</dbReference>
<proteinExistence type="predicted"/>
<dbReference type="GO" id="GO:0016020">
    <property type="term" value="C:membrane"/>
    <property type="evidence" value="ECO:0007669"/>
    <property type="project" value="InterPro"/>
</dbReference>
<feature type="transmembrane region" description="Helical" evidence="2">
    <location>
        <begin position="774"/>
        <end position="796"/>
    </location>
</feature>
<evidence type="ECO:0000313" key="5">
    <source>
        <dbReference type="EMBL" id="GMF17257.1"/>
    </source>
</evidence>
<dbReference type="Gene3D" id="3.90.550.10">
    <property type="entry name" value="Spore Coat Polysaccharide Biosynthesis Protein SpsA, Chain A"/>
    <property type="match status" value="1"/>
</dbReference>
<gene>
    <name evidence="5" type="ORF">Plil01_000628400</name>
</gene>
<feature type="compositionally biased region" description="Low complexity" evidence="1">
    <location>
        <begin position="69"/>
        <end position="100"/>
    </location>
</feature>
<evidence type="ECO:0000256" key="2">
    <source>
        <dbReference type="SAM" id="Phobius"/>
    </source>
</evidence>
<dbReference type="Pfam" id="PF00892">
    <property type="entry name" value="EamA"/>
    <property type="match status" value="1"/>
</dbReference>
<dbReference type="PANTHER" id="PTHR22911:SF79">
    <property type="entry name" value="MOBA-LIKE NTP TRANSFERASE DOMAIN-CONTAINING PROTEIN"/>
    <property type="match status" value="1"/>
</dbReference>
<sequence>MVVQRRPMDVEAEVPTAVYALDLQRVSQLLLIPETELLSGFQADPTRSEIQGVIVDAGENVPFETVGHDAVSAPSPPAQVAVDVEEPSSSRPAPARSSMLPPLPPGRPTAARSPAPLAVTPTSRRPAVRQVLLTAAVRPSSLDENQRPKCLIQLGQQTIISHILTQLYAAGVERVVVSVAAAGGQIMAAVKQTPFYTKMQIEFLDLGRYNDDGHARSILAARSLFPGPEPFLIHTADHIFDKSVVSKLSAYQLGEAVACVLVETDIAELTGLPPTTVKVQINADNQHVMHIGRDLKIYDGIDAGLFLSSPDIFDALDALAQQKSYFSLAEALDSFTSKFTDGKESSVSSTSRLTYLPTAGETWFSIETEEQLAYTQDTDGTAVLSPWTVFLASTPVGDPSLTKNVVIGVSAPDPDLSLRVAGNTDGSKLFEGFVVGVGNADYPEDENEGIDVDVEGITPSGAYDSESRPLLSFSARSKGLWSNRSARSPFSARSFMDSKGSAFENDEMSPFVLSFPMDDETSKTVEEVNSKHHAYLIEMTPGDPSGVLPPGSGMSEYLLAVPGKHELDYEEDEASIAASLVTPRATLTPLHKATILPSDITQISLNTRGFDENLEVTVVVKRKAPIIGYLLLMSSLFTIASVGVALDEMDEVVTPVIRIFWRNMATSIATFPIAMMILYRSEDEPHRSKWSELIPPIIVAGMAYAFYLGSFVAALSYTSVGHATLFNNAHSMLLVFWKLAQRQPVAPYEALGAAIGVVGGGITTMDSKKGDPNIVSPTAAGDLIALAGAAGGALYFTLAKKVRPHMHLLVFLCGLTATSATTLLVFMIATGENLSLSMDPYNGVFGWLTPSVHRLLLVLYLVFICDGIGTMGYIGVMKYFDPIVVSVVCLMEPIVATGQGIVMGVDSMPGPLTFVGATLVIGGTLLVIYSQSRKTEKVDATEAVLASDATPRAVYSTRSRKRTPRYGSTPH</sequence>
<keyword evidence="2" id="KW-0472">Membrane</keyword>
<keyword evidence="2" id="KW-1133">Transmembrane helix</keyword>
<dbReference type="AlphaFoldDB" id="A0A9W6TPJ4"/>
<dbReference type="SUPFAM" id="SSF103481">
    <property type="entry name" value="Multidrug resistance efflux transporter EmrE"/>
    <property type="match status" value="1"/>
</dbReference>
<dbReference type="Pfam" id="PF12804">
    <property type="entry name" value="NTP_transf_3"/>
    <property type="match status" value="1"/>
</dbReference>
<comment type="caution">
    <text evidence="5">The sequence shown here is derived from an EMBL/GenBank/DDBJ whole genome shotgun (WGS) entry which is preliminary data.</text>
</comment>
<feature type="transmembrane region" description="Helical" evidence="2">
    <location>
        <begin position="911"/>
        <end position="929"/>
    </location>
</feature>
<feature type="region of interest" description="Disordered" evidence="1">
    <location>
        <begin position="68"/>
        <end position="123"/>
    </location>
</feature>
<dbReference type="InterPro" id="IPR025877">
    <property type="entry name" value="MobA-like_NTP_Trfase"/>
</dbReference>
<dbReference type="PANTHER" id="PTHR22911">
    <property type="entry name" value="ACYL-MALONYL CONDENSING ENZYME-RELATED"/>
    <property type="match status" value="1"/>
</dbReference>
<dbReference type="OrthoDB" id="74158at2759"/>
<evidence type="ECO:0000259" key="4">
    <source>
        <dbReference type="Pfam" id="PF12804"/>
    </source>
</evidence>
<keyword evidence="6" id="KW-1185">Reference proteome</keyword>
<dbReference type="GO" id="GO:0016779">
    <property type="term" value="F:nucleotidyltransferase activity"/>
    <property type="evidence" value="ECO:0007669"/>
    <property type="project" value="UniProtKB-ARBA"/>
</dbReference>
<feature type="transmembrane region" description="Helical" evidence="2">
    <location>
        <begin position="693"/>
        <end position="717"/>
    </location>
</feature>
<feature type="transmembrane region" description="Helical" evidence="2">
    <location>
        <begin position="808"/>
        <end position="829"/>
    </location>
</feature>
<feature type="transmembrane region" description="Helical" evidence="2">
    <location>
        <begin position="855"/>
        <end position="876"/>
    </location>
</feature>
<dbReference type="InterPro" id="IPR000620">
    <property type="entry name" value="EamA_dom"/>
</dbReference>
<feature type="transmembrane region" description="Helical" evidence="2">
    <location>
        <begin position="883"/>
        <end position="905"/>
    </location>
</feature>
<keyword evidence="2" id="KW-0812">Transmembrane</keyword>
<dbReference type="EMBL" id="BSXW01000276">
    <property type="protein sequence ID" value="GMF17257.1"/>
    <property type="molecule type" value="Genomic_DNA"/>
</dbReference>
<accession>A0A9W6TPJ4</accession>
<feature type="domain" description="MobA-like NTP transferase" evidence="4">
    <location>
        <begin position="147"/>
        <end position="263"/>
    </location>
</feature>
<reference evidence="5" key="1">
    <citation type="submission" date="2023-04" db="EMBL/GenBank/DDBJ databases">
        <title>Phytophthora lilii NBRC 32176.</title>
        <authorList>
            <person name="Ichikawa N."/>
            <person name="Sato H."/>
            <person name="Tonouchi N."/>
        </authorList>
    </citation>
    <scope>NUCLEOTIDE SEQUENCE</scope>
    <source>
        <strain evidence="5">NBRC 32176</strain>
    </source>
</reference>
<organism evidence="5 6">
    <name type="scientific">Phytophthora lilii</name>
    <dbReference type="NCBI Taxonomy" id="2077276"/>
    <lineage>
        <taxon>Eukaryota</taxon>
        <taxon>Sar</taxon>
        <taxon>Stramenopiles</taxon>
        <taxon>Oomycota</taxon>
        <taxon>Peronosporomycetes</taxon>
        <taxon>Peronosporales</taxon>
        <taxon>Peronosporaceae</taxon>
        <taxon>Phytophthora</taxon>
    </lineage>
</organism>
<evidence type="ECO:0000256" key="1">
    <source>
        <dbReference type="SAM" id="MobiDB-lite"/>
    </source>
</evidence>
<feature type="domain" description="EamA" evidence="3">
    <location>
        <begin position="627"/>
        <end position="759"/>
    </location>
</feature>
<feature type="transmembrane region" description="Helical" evidence="2">
    <location>
        <begin position="659"/>
        <end position="681"/>
    </location>
</feature>
<evidence type="ECO:0000259" key="3">
    <source>
        <dbReference type="Pfam" id="PF00892"/>
    </source>
</evidence>
<feature type="transmembrane region" description="Helical" evidence="2">
    <location>
        <begin position="626"/>
        <end position="647"/>
    </location>
</feature>
<evidence type="ECO:0000313" key="6">
    <source>
        <dbReference type="Proteomes" id="UP001165083"/>
    </source>
</evidence>
<dbReference type="SUPFAM" id="SSF53448">
    <property type="entry name" value="Nucleotide-diphospho-sugar transferases"/>
    <property type="match status" value="1"/>
</dbReference>
<dbReference type="InterPro" id="IPR037185">
    <property type="entry name" value="EmrE-like"/>
</dbReference>
<protein>
    <submittedName>
        <fullName evidence="5">Unnamed protein product</fullName>
    </submittedName>
</protein>
<dbReference type="Proteomes" id="UP001165083">
    <property type="component" value="Unassembled WGS sequence"/>
</dbReference>